<reference evidence="1 2" key="1">
    <citation type="submission" date="2018-09" db="EMBL/GenBank/DDBJ databases">
        <title>Complete Genome sequences of three Leptospira mayottensis isolates obtained from Tenrecid mammals endemic to the Malagasy region.</title>
        <authorList>
            <person name="Cordonin C."/>
            <person name="Toty C."/>
        </authorList>
    </citation>
    <scope>NUCLEOTIDE SEQUENCE [LARGE SCALE GENOMIC DNA]</scope>
    <source>
        <strain evidence="1 2">MDI222</strain>
    </source>
</reference>
<evidence type="ECO:0000313" key="2">
    <source>
        <dbReference type="Proteomes" id="UP000258889"/>
    </source>
</evidence>
<keyword evidence="2" id="KW-1185">Reference proteome</keyword>
<protein>
    <submittedName>
        <fullName evidence="1">Uncharacterized protein</fullName>
    </submittedName>
</protein>
<proteinExistence type="predicted"/>
<sequence length="62" mass="7522">MWELFTITFLAASKRTANCKLRPKYSDYKGLMCRLPTLELDKKRKRIKVQCYRNKKILWNPN</sequence>
<organism evidence="1 2">
    <name type="scientific">Leptospira mayottensis</name>
    <dbReference type="NCBI Taxonomy" id="1137606"/>
    <lineage>
        <taxon>Bacteria</taxon>
        <taxon>Pseudomonadati</taxon>
        <taxon>Spirochaetota</taxon>
        <taxon>Spirochaetia</taxon>
        <taxon>Leptospirales</taxon>
        <taxon>Leptospiraceae</taxon>
        <taxon>Leptospira</taxon>
    </lineage>
</organism>
<accession>A0ABM7D8P1</accession>
<name>A0ABM7D8P1_9LEPT</name>
<dbReference type="Proteomes" id="UP000258889">
    <property type="component" value="Chromosome i"/>
</dbReference>
<evidence type="ECO:0000313" key="1">
    <source>
        <dbReference type="EMBL" id="AXR62954.1"/>
    </source>
</evidence>
<dbReference type="EMBL" id="CP030144">
    <property type="protein sequence ID" value="AXR62954.1"/>
    <property type="molecule type" value="Genomic_DNA"/>
</dbReference>
<gene>
    <name evidence="1" type="ORF">DQM28_00460</name>
</gene>